<dbReference type="EMBL" id="JAXIOK010000012">
    <property type="protein sequence ID" value="KAK4759124.1"/>
    <property type="molecule type" value="Genomic_DNA"/>
</dbReference>
<keyword evidence="3" id="KW-1185">Reference proteome</keyword>
<reference evidence="2 3" key="1">
    <citation type="journal article" date="2023" name="Hortic Res">
        <title>Pangenome of water caltrop reveals structural variations and asymmetric subgenome divergence after allopolyploidization.</title>
        <authorList>
            <person name="Zhang X."/>
            <person name="Chen Y."/>
            <person name="Wang L."/>
            <person name="Yuan Y."/>
            <person name="Fang M."/>
            <person name="Shi L."/>
            <person name="Lu R."/>
            <person name="Comes H.P."/>
            <person name="Ma Y."/>
            <person name="Chen Y."/>
            <person name="Huang G."/>
            <person name="Zhou Y."/>
            <person name="Zheng Z."/>
            <person name="Qiu Y."/>
        </authorList>
    </citation>
    <scope>NUCLEOTIDE SEQUENCE [LARGE SCALE GENOMIC DNA]</scope>
    <source>
        <tissue evidence="2">Roots</tissue>
    </source>
</reference>
<dbReference type="AlphaFoldDB" id="A0AAN7Q530"/>
<organism evidence="2 3">
    <name type="scientific">Trapa incisa</name>
    <dbReference type="NCBI Taxonomy" id="236973"/>
    <lineage>
        <taxon>Eukaryota</taxon>
        <taxon>Viridiplantae</taxon>
        <taxon>Streptophyta</taxon>
        <taxon>Embryophyta</taxon>
        <taxon>Tracheophyta</taxon>
        <taxon>Spermatophyta</taxon>
        <taxon>Magnoliopsida</taxon>
        <taxon>eudicotyledons</taxon>
        <taxon>Gunneridae</taxon>
        <taxon>Pentapetalae</taxon>
        <taxon>rosids</taxon>
        <taxon>malvids</taxon>
        <taxon>Myrtales</taxon>
        <taxon>Lythraceae</taxon>
        <taxon>Trapa</taxon>
    </lineage>
</organism>
<sequence>MSTGGTNRRVEMETVVICYRRKQGIKSASLRSMCCCSGTSCLVIPKRRKSRALPLFGFLRDLKDRAVTALCMVSLREKPSPMICSMAKSTPSSDYHMNESVEACIQYINSYYSSSSSPQSKSNPSIALSKSG</sequence>
<feature type="compositionally biased region" description="Low complexity" evidence="1">
    <location>
        <begin position="113"/>
        <end position="126"/>
    </location>
</feature>
<accession>A0AAN7Q530</accession>
<gene>
    <name evidence="2" type="ORF">SAY87_020425</name>
</gene>
<evidence type="ECO:0000313" key="2">
    <source>
        <dbReference type="EMBL" id="KAK4759124.1"/>
    </source>
</evidence>
<proteinExistence type="predicted"/>
<feature type="region of interest" description="Disordered" evidence="1">
    <location>
        <begin position="113"/>
        <end position="132"/>
    </location>
</feature>
<dbReference type="Proteomes" id="UP001345219">
    <property type="component" value="Chromosome 15"/>
</dbReference>
<evidence type="ECO:0008006" key="4">
    <source>
        <dbReference type="Google" id="ProtNLM"/>
    </source>
</evidence>
<evidence type="ECO:0000313" key="3">
    <source>
        <dbReference type="Proteomes" id="UP001345219"/>
    </source>
</evidence>
<evidence type="ECO:0000256" key="1">
    <source>
        <dbReference type="SAM" id="MobiDB-lite"/>
    </source>
</evidence>
<comment type="caution">
    <text evidence="2">The sequence shown here is derived from an EMBL/GenBank/DDBJ whole genome shotgun (WGS) entry which is preliminary data.</text>
</comment>
<protein>
    <recommendedName>
        <fullName evidence="4">Josephin-like protein</fullName>
    </recommendedName>
</protein>
<name>A0AAN7Q530_9MYRT</name>